<proteinExistence type="predicted"/>
<reference evidence="3" key="1">
    <citation type="journal article" date="2019" name="Nat. Commun.">
        <title>The genome of broomcorn millet.</title>
        <authorList>
            <person name="Zou C."/>
            <person name="Miki D."/>
            <person name="Li D."/>
            <person name="Tang Q."/>
            <person name="Xiao L."/>
            <person name="Rajput S."/>
            <person name="Deng P."/>
            <person name="Jia W."/>
            <person name="Huang R."/>
            <person name="Zhang M."/>
            <person name="Sun Y."/>
            <person name="Hu J."/>
            <person name="Fu X."/>
            <person name="Schnable P.S."/>
            <person name="Li F."/>
            <person name="Zhang H."/>
            <person name="Feng B."/>
            <person name="Zhu X."/>
            <person name="Liu R."/>
            <person name="Schnable J.C."/>
            <person name="Zhu J.-K."/>
            <person name="Zhang H."/>
        </authorList>
    </citation>
    <scope>NUCLEOTIDE SEQUENCE [LARGE SCALE GENOMIC DNA]</scope>
</reference>
<keyword evidence="3" id="KW-1185">Reference proteome</keyword>
<gene>
    <name evidence="2" type="ORF">C2845_PM15G00310</name>
</gene>
<dbReference type="OrthoDB" id="685425at2759"/>
<dbReference type="PANTHER" id="PTHR33026">
    <property type="entry name" value="OS06G0360600 PROTEIN"/>
    <property type="match status" value="1"/>
</dbReference>
<evidence type="ECO:0000259" key="1">
    <source>
        <dbReference type="Pfam" id="PF04195"/>
    </source>
</evidence>
<sequence length="146" mass="16621">MVVFQSFYEKGFGLPSGAFFRGLLHYYRLEAMHLKPISIAQIATFIHLCEGFLGIAPHFNLWRTLYHLWAYPNKDTPDVVGGAAFSLRQDGKYPEASFKDNNKRWEKKPAEEEMVEVEVLLAELQGLKAEKLTGVTVALSFAKRLI</sequence>
<accession>A0A3L6QBU5</accession>
<evidence type="ECO:0000313" key="3">
    <source>
        <dbReference type="Proteomes" id="UP000275267"/>
    </source>
</evidence>
<organism evidence="2 3">
    <name type="scientific">Panicum miliaceum</name>
    <name type="common">Proso millet</name>
    <name type="synonym">Broomcorn millet</name>
    <dbReference type="NCBI Taxonomy" id="4540"/>
    <lineage>
        <taxon>Eukaryota</taxon>
        <taxon>Viridiplantae</taxon>
        <taxon>Streptophyta</taxon>
        <taxon>Embryophyta</taxon>
        <taxon>Tracheophyta</taxon>
        <taxon>Spermatophyta</taxon>
        <taxon>Magnoliopsida</taxon>
        <taxon>Liliopsida</taxon>
        <taxon>Poales</taxon>
        <taxon>Poaceae</taxon>
        <taxon>PACMAD clade</taxon>
        <taxon>Panicoideae</taxon>
        <taxon>Panicodae</taxon>
        <taxon>Paniceae</taxon>
        <taxon>Panicinae</taxon>
        <taxon>Panicum</taxon>
        <taxon>Panicum sect. Panicum</taxon>
    </lineage>
</organism>
<dbReference type="Proteomes" id="UP000275267">
    <property type="component" value="Unassembled WGS sequence"/>
</dbReference>
<protein>
    <recommendedName>
        <fullName evidence="1">Transposase (putative) gypsy type domain-containing protein</fullName>
    </recommendedName>
</protein>
<name>A0A3L6QBU5_PANMI</name>
<comment type="caution">
    <text evidence="2">The sequence shown here is derived from an EMBL/GenBank/DDBJ whole genome shotgun (WGS) entry which is preliminary data.</text>
</comment>
<dbReference type="InterPro" id="IPR007321">
    <property type="entry name" value="Transposase_28"/>
</dbReference>
<dbReference type="PANTHER" id="PTHR33026:SF7">
    <property type="entry name" value="OS03G0100275 PROTEIN"/>
    <property type="match status" value="1"/>
</dbReference>
<evidence type="ECO:0000313" key="2">
    <source>
        <dbReference type="EMBL" id="RLM75308.1"/>
    </source>
</evidence>
<feature type="domain" description="Transposase (putative) gypsy type" evidence="1">
    <location>
        <begin position="2"/>
        <end position="68"/>
    </location>
</feature>
<dbReference type="AlphaFoldDB" id="A0A3L6QBU5"/>
<dbReference type="EMBL" id="PQIB02000013">
    <property type="protein sequence ID" value="RLM75308.1"/>
    <property type="molecule type" value="Genomic_DNA"/>
</dbReference>
<dbReference type="Pfam" id="PF04195">
    <property type="entry name" value="Transposase_28"/>
    <property type="match status" value="1"/>
</dbReference>